<dbReference type="RefSeq" id="WP_107372764.1">
    <property type="nucleotide sequence ID" value="NZ_PZAO01000028.1"/>
</dbReference>
<protein>
    <submittedName>
        <fullName evidence="1">Phage tail protein</fullName>
    </submittedName>
</protein>
<comment type="caution">
    <text evidence="1">The sequence shown here is derived from an EMBL/GenBank/DDBJ whole genome shotgun (WGS) entry which is preliminary data.</text>
</comment>
<evidence type="ECO:0000313" key="2">
    <source>
        <dbReference type="Proteomes" id="UP000242008"/>
    </source>
</evidence>
<accession>A0ABX5I681</accession>
<dbReference type="Proteomes" id="UP000242008">
    <property type="component" value="Unassembled WGS sequence"/>
</dbReference>
<organism evidence="1 2">
    <name type="scientific">Staphylococcus chromogenes</name>
    <name type="common">Staphylococcus hyicus subsp. chromogenes</name>
    <dbReference type="NCBI Taxonomy" id="46126"/>
    <lineage>
        <taxon>Bacteria</taxon>
        <taxon>Bacillati</taxon>
        <taxon>Bacillota</taxon>
        <taxon>Bacilli</taxon>
        <taxon>Bacillales</taxon>
        <taxon>Staphylococcaceae</taxon>
        <taxon>Staphylococcus</taxon>
    </lineage>
</organism>
<sequence>MIYRDIEIMKDNKTYKLSDNPITLKRLKVKSFNISDIDREFDYETKDMLSGRYVTDIKQTLRKASLVIEYDVEKIAHAIHLRTLLNQLFSGVIYVRELVPSQIEIPFQSFGEPDYIIPLDYADGLQIPLILLSIGDFDTNLTTGEVEVNFESFGIPFFESIGTSLDLEKNMTSSLWSTNMNIPFEKNTNRQYTFEKVNKGSIYYYGNTMHNQFDMHSIVTIVIGEATKEFIWSLSKSELMKIEGIQLTEGDVIKYDGIQTYKNDNPINEYTTLARPVYSPGKNDFTINQTVKSIEFDLKFYYK</sequence>
<proteinExistence type="predicted"/>
<name>A0ABX5I681_STACR</name>
<keyword evidence="2" id="KW-1185">Reference proteome</keyword>
<reference evidence="1 2" key="1">
    <citation type="journal article" date="2016" name="Front. Microbiol.">
        <title>Comprehensive Phylogenetic Analysis of Bovine Non-aureus Staphylococci Species Based on Whole-Genome Sequencing.</title>
        <authorList>
            <person name="Naushad S."/>
            <person name="Barkema H.W."/>
            <person name="Luby C."/>
            <person name="Condas L.A."/>
            <person name="Nobrega D.B."/>
            <person name="Carson D.A."/>
            <person name="De Buck J."/>
        </authorList>
    </citation>
    <scope>NUCLEOTIDE SEQUENCE [LARGE SCALE GENOMIC DNA]</scope>
    <source>
        <strain evidence="1 2">SNUC 1363</strain>
    </source>
</reference>
<dbReference type="EMBL" id="PZAO01000028">
    <property type="protein sequence ID" value="PTG68537.1"/>
    <property type="molecule type" value="Genomic_DNA"/>
</dbReference>
<evidence type="ECO:0000313" key="1">
    <source>
        <dbReference type="EMBL" id="PTG68537.1"/>
    </source>
</evidence>
<gene>
    <name evidence="1" type="ORF">BU676_10110</name>
</gene>